<feature type="transmembrane region" description="Helical" evidence="2">
    <location>
        <begin position="89"/>
        <end position="111"/>
    </location>
</feature>
<evidence type="ECO:0000313" key="3">
    <source>
        <dbReference type="EMBL" id="MBL1104924.1"/>
    </source>
</evidence>
<feature type="region of interest" description="Disordered" evidence="1">
    <location>
        <begin position="167"/>
        <end position="203"/>
    </location>
</feature>
<organism evidence="3 4">
    <name type="scientific">Streptomyces musisoli</name>
    <dbReference type="NCBI Taxonomy" id="2802280"/>
    <lineage>
        <taxon>Bacteria</taxon>
        <taxon>Bacillati</taxon>
        <taxon>Actinomycetota</taxon>
        <taxon>Actinomycetes</taxon>
        <taxon>Kitasatosporales</taxon>
        <taxon>Streptomycetaceae</taxon>
        <taxon>Streptomyces</taxon>
    </lineage>
</organism>
<keyword evidence="2" id="KW-1133">Transmembrane helix</keyword>
<gene>
    <name evidence="3" type="ORF">JK361_10010</name>
</gene>
<dbReference type="Pfam" id="PF10935">
    <property type="entry name" value="DUF2637"/>
    <property type="match status" value="1"/>
</dbReference>
<keyword evidence="2" id="KW-0472">Membrane</keyword>
<dbReference type="InterPro" id="IPR021235">
    <property type="entry name" value="DUF2637"/>
</dbReference>
<evidence type="ECO:0000256" key="1">
    <source>
        <dbReference type="SAM" id="MobiDB-lite"/>
    </source>
</evidence>
<feature type="transmembrane region" description="Helical" evidence="2">
    <location>
        <begin position="117"/>
        <end position="135"/>
    </location>
</feature>
<feature type="transmembrane region" description="Helical" evidence="2">
    <location>
        <begin position="59"/>
        <end position="77"/>
    </location>
</feature>
<name>A0ABS1NY39_9ACTN</name>
<feature type="transmembrane region" description="Helical" evidence="2">
    <location>
        <begin position="21"/>
        <end position="39"/>
    </location>
</feature>
<feature type="compositionally biased region" description="Basic and acidic residues" evidence="1">
    <location>
        <begin position="180"/>
        <end position="196"/>
    </location>
</feature>
<protein>
    <submittedName>
        <fullName evidence="3">DUF2637 domain-containing protein</fullName>
    </submittedName>
</protein>
<proteinExistence type="predicted"/>
<evidence type="ECO:0000313" key="4">
    <source>
        <dbReference type="Proteomes" id="UP000621386"/>
    </source>
</evidence>
<dbReference type="EMBL" id="JAERRH010000003">
    <property type="protein sequence ID" value="MBL1104924.1"/>
    <property type="molecule type" value="Genomic_DNA"/>
</dbReference>
<feature type="compositionally biased region" description="Basic and acidic residues" evidence="1">
    <location>
        <begin position="241"/>
        <end position="265"/>
    </location>
</feature>
<dbReference type="Proteomes" id="UP000621386">
    <property type="component" value="Unassembled WGS sequence"/>
</dbReference>
<comment type="caution">
    <text evidence="3">The sequence shown here is derived from an EMBL/GenBank/DDBJ whole genome shotgun (WGS) entry which is preliminary data.</text>
</comment>
<keyword evidence="2" id="KW-0812">Transmembrane</keyword>
<keyword evidence="4" id="KW-1185">Reference proteome</keyword>
<reference evidence="3 4" key="1">
    <citation type="submission" date="2021-01" db="EMBL/GenBank/DDBJ databases">
        <title>WGS of actinomycetes isolated from Thailand.</title>
        <authorList>
            <person name="Thawai C."/>
        </authorList>
    </citation>
    <scope>NUCLEOTIDE SEQUENCE [LARGE SCALE GENOMIC DNA]</scope>
    <source>
        <strain evidence="3 4">CH5-8</strain>
    </source>
</reference>
<accession>A0ABS1NY39</accession>
<feature type="region of interest" description="Disordered" evidence="1">
    <location>
        <begin position="232"/>
        <end position="265"/>
    </location>
</feature>
<evidence type="ECO:0000256" key="2">
    <source>
        <dbReference type="SAM" id="Phobius"/>
    </source>
</evidence>
<sequence>MPLRPSGSSAVATRTDAQLGLAIGAAVLTTALTAVSFWLSFEALHDLASAHRLQGERAWAWPATVDTFIAVGELLILRASLMRRVDPWAIALTAAGSLGSIALNVAGVGVSDDPLDYVTAAVPPVAALLAFGVLMRQVHEFLVSRQETVTVPVMPVSAPVISTEAAIEAPNITEPEETPEEPKEAPEVAEEPEKSQEPLTQREQIDLVVRGLYDALGNRRPATRHIRQALADANLPNSDGTCREARKRVEQAEPHLKDLPDAIAA</sequence>